<accession>A0A1B0WM61</accession>
<dbReference type="KEGG" id="vg:30308800"/>
<evidence type="ECO:0000313" key="2">
    <source>
        <dbReference type="Proteomes" id="UP000202917"/>
    </source>
</evidence>
<dbReference type="Proteomes" id="UP000202917">
    <property type="component" value="Segment"/>
</dbReference>
<reference evidence="1 2" key="1">
    <citation type="submission" date="2016-01" db="EMBL/GenBank/DDBJ databases">
        <title>Molecular aspects and genomic diversity of bacteriophages-specific to fish pathogen Flavobacterium psychrophilum.</title>
        <authorList>
            <person name="Castillo D."/>
            <person name="Middelboe M."/>
        </authorList>
    </citation>
    <scope>NUCLEOTIDE SEQUENCE [LARGE SCALE GENOMIC DNA]</scope>
</reference>
<name>A0A1B0WM61_9CAUD</name>
<sequence>MFYFISATFSTLKKITPLKSRVERLRDKKKKMNLYIIKKIFFYVQRI</sequence>
<dbReference type="RefSeq" id="YP_009322928.1">
    <property type="nucleotide sequence ID" value="NC_031926.1"/>
</dbReference>
<dbReference type="EMBL" id="KU599887">
    <property type="protein sequence ID" value="ANB40967.1"/>
    <property type="molecule type" value="Genomic_DNA"/>
</dbReference>
<evidence type="ECO:0000313" key="1">
    <source>
        <dbReference type="EMBL" id="ANB40967.1"/>
    </source>
</evidence>
<keyword evidence="2" id="KW-1185">Reference proteome</keyword>
<dbReference type="GeneID" id="30308800"/>
<proteinExistence type="predicted"/>
<protein>
    <submittedName>
        <fullName evidence="1">Uncharacterized protein</fullName>
    </submittedName>
</protein>
<organism evidence="1 2">
    <name type="scientific">Flavobacterium phage 2A</name>
    <dbReference type="NCBI Taxonomy" id="1792273"/>
    <lineage>
        <taxon>Viruses</taxon>
        <taxon>Duplodnaviria</taxon>
        <taxon>Heunggongvirae</taxon>
        <taxon>Uroviricota</taxon>
        <taxon>Caudoviricetes</taxon>
        <taxon>Duneviridae</taxon>
        <taxon>Unahavirus</taxon>
        <taxon>Unahavirus uv2A</taxon>
    </lineage>
</organism>